<evidence type="ECO:0000256" key="1">
    <source>
        <dbReference type="SAM" id="SignalP"/>
    </source>
</evidence>
<evidence type="ECO:0000259" key="3">
    <source>
        <dbReference type="Pfam" id="PF06863"/>
    </source>
</evidence>
<dbReference type="STRING" id="1325564.NSJP_2887"/>
<feature type="domain" description="DUF1214" evidence="2">
    <location>
        <begin position="250"/>
        <end position="335"/>
    </location>
</feature>
<dbReference type="InterPro" id="IPR010621">
    <property type="entry name" value="DUF1214"/>
</dbReference>
<dbReference type="InterPro" id="IPR037050">
    <property type="entry name" value="DUF1254_sf"/>
</dbReference>
<accession>A0A1W1I7T6</accession>
<dbReference type="InterPro" id="IPR037049">
    <property type="entry name" value="DUF1214_C_sf"/>
</dbReference>
<dbReference type="Gene3D" id="2.60.120.600">
    <property type="entry name" value="Domain of unknown function DUF1214, C-terminal domain"/>
    <property type="match status" value="1"/>
</dbReference>
<dbReference type="Proteomes" id="UP000192042">
    <property type="component" value="Chromosome I"/>
</dbReference>
<keyword evidence="1" id="KW-0732">Signal</keyword>
<reference evidence="4 5" key="1">
    <citation type="submission" date="2017-03" db="EMBL/GenBank/DDBJ databases">
        <authorList>
            <person name="Afonso C.L."/>
            <person name="Miller P.J."/>
            <person name="Scott M.A."/>
            <person name="Spackman E."/>
            <person name="Goraichik I."/>
            <person name="Dimitrov K.M."/>
            <person name="Suarez D.L."/>
            <person name="Swayne D.E."/>
        </authorList>
    </citation>
    <scope>NUCLEOTIDE SEQUENCE [LARGE SCALE GENOMIC DNA]</scope>
    <source>
        <strain evidence="4">Genome sequencing of Nitrospira japonica strain NJ11</strain>
    </source>
</reference>
<gene>
    <name evidence="4" type="ORF">NSJP_2887</name>
</gene>
<dbReference type="PANTHER" id="PTHR36509">
    <property type="entry name" value="BLL3101 PROTEIN"/>
    <property type="match status" value="1"/>
</dbReference>
<sequence>MMKAVVGALTIVMVMSVGAHAKSGSPAKSVSPAPAGKPLLVTMDNFIRAESDLYFGNVVKDKGFGRFSHTRQVTPVNKQPIVRMNRDTLYSAAVFDLDAGPVAITLPDSGSRFMSMQVITEDHFTPLVAYKPGSYALTREDIDTRYVLVAVRALVDPTDPNDLDEVHALQDAIKVEQAGSGKFEVPRWDPESQKKIREALIVLGSTLSDSKHMFGTKEQVTPLRHLIGSAVGWGGNPDTEATYLGVTPERNDGNQVYKLTLRDVPVDGFWSITVYNAKGYLEANRYDTYSLNSITAKKRIDGSVTVQFGGCNGKIANCLPIMRGWNYTVRLYRPQPEILSGGWVFPEAQPVK</sequence>
<evidence type="ECO:0000313" key="4">
    <source>
        <dbReference type="EMBL" id="SLM49054.1"/>
    </source>
</evidence>
<dbReference type="PANTHER" id="PTHR36509:SF2">
    <property type="entry name" value="BLL3101 PROTEIN"/>
    <property type="match status" value="1"/>
</dbReference>
<dbReference type="KEGG" id="nja:NSJP_2887"/>
<keyword evidence="5" id="KW-1185">Reference proteome</keyword>
<dbReference type="SUPFAM" id="SSF160935">
    <property type="entry name" value="VPA0735-like"/>
    <property type="match status" value="1"/>
</dbReference>
<dbReference type="Gene3D" id="2.60.40.1610">
    <property type="entry name" value="Domain of unknown function DUF1254"/>
    <property type="match status" value="1"/>
</dbReference>
<protein>
    <recommendedName>
        <fullName evidence="6">Carboxylesterase</fullName>
    </recommendedName>
</protein>
<dbReference type="AlphaFoldDB" id="A0A1W1I7T6"/>
<evidence type="ECO:0000259" key="2">
    <source>
        <dbReference type="Pfam" id="PF06742"/>
    </source>
</evidence>
<dbReference type="InterPro" id="IPR010679">
    <property type="entry name" value="DUF1254"/>
</dbReference>
<organism evidence="4 5">
    <name type="scientific">Nitrospira japonica</name>
    <dbReference type="NCBI Taxonomy" id="1325564"/>
    <lineage>
        <taxon>Bacteria</taxon>
        <taxon>Pseudomonadati</taxon>
        <taxon>Nitrospirota</taxon>
        <taxon>Nitrospiria</taxon>
        <taxon>Nitrospirales</taxon>
        <taxon>Nitrospiraceae</taxon>
        <taxon>Nitrospira</taxon>
    </lineage>
</organism>
<dbReference type="EMBL" id="LT828648">
    <property type="protein sequence ID" value="SLM49054.1"/>
    <property type="molecule type" value="Genomic_DNA"/>
</dbReference>
<dbReference type="Pfam" id="PF06742">
    <property type="entry name" value="DUF1214"/>
    <property type="match status" value="1"/>
</dbReference>
<dbReference type="Pfam" id="PF06863">
    <property type="entry name" value="DUF1254"/>
    <property type="match status" value="1"/>
</dbReference>
<feature type="signal peptide" evidence="1">
    <location>
        <begin position="1"/>
        <end position="21"/>
    </location>
</feature>
<feature type="domain" description="DUF1254" evidence="3">
    <location>
        <begin position="65"/>
        <end position="176"/>
    </location>
</feature>
<feature type="chain" id="PRO_5012845471" description="Carboxylesterase" evidence="1">
    <location>
        <begin position="22"/>
        <end position="352"/>
    </location>
</feature>
<evidence type="ECO:0000313" key="5">
    <source>
        <dbReference type="Proteomes" id="UP000192042"/>
    </source>
</evidence>
<evidence type="ECO:0008006" key="6">
    <source>
        <dbReference type="Google" id="ProtNLM"/>
    </source>
</evidence>
<name>A0A1W1I7T6_9BACT</name>
<proteinExistence type="predicted"/>